<gene>
    <name evidence="1" type="ORF">A2401_01000</name>
</gene>
<comment type="caution">
    <text evidence="1">The sequence shown here is derived from an EMBL/GenBank/DDBJ whole genome shotgun (WGS) entry which is preliminary data.</text>
</comment>
<protein>
    <recommendedName>
        <fullName evidence="3">Four helix bundle protein</fullName>
    </recommendedName>
</protein>
<dbReference type="CDD" id="cd16376">
    <property type="entry name" value="Avd_like"/>
    <property type="match status" value="1"/>
</dbReference>
<reference evidence="1 2" key="1">
    <citation type="journal article" date="2016" name="Nat. Commun.">
        <title>Thousands of microbial genomes shed light on interconnected biogeochemical processes in an aquifer system.</title>
        <authorList>
            <person name="Anantharaman K."/>
            <person name="Brown C.T."/>
            <person name="Hug L.A."/>
            <person name="Sharon I."/>
            <person name="Castelle C.J."/>
            <person name="Probst A.J."/>
            <person name="Thomas B.C."/>
            <person name="Singh A."/>
            <person name="Wilkins M.J."/>
            <person name="Karaoz U."/>
            <person name="Brodie E.L."/>
            <person name="Williams K.H."/>
            <person name="Hubbard S.S."/>
            <person name="Banfield J.F."/>
        </authorList>
    </citation>
    <scope>NUCLEOTIDE SEQUENCE [LARGE SCALE GENOMIC DNA]</scope>
</reference>
<dbReference type="Gene3D" id="1.20.1440.60">
    <property type="entry name" value="23S rRNA-intervening sequence"/>
    <property type="match status" value="1"/>
</dbReference>
<evidence type="ECO:0000313" key="2">
    <source>
        <dbReference type="Proteomes" id="UP000177751"/>
    </source>
</evidence>
<dbReference type="Proteomes" id="UP000177751">
    <property type="component" value="Unassembled WGS sequence"/>
</dbReference>
<evidence type="ECO:0008006" key="3">
    <source>
        <dbReference type="Google" id="ProtNLM"/>
    </source>
</evidence>
<accession>A0A1G2JGA7</accession>
<proteinExistence type="predicted"/>
<dbReference type="InterPro" id="IPR036583">
    <property type="entry name" value="23S_rRNA_IVS_sf"/>
</dbReference>
<dbReference type="EMBL" id="MHPP01000004">
    <property type="protein sequence ID" value="OGZ85298.1"/>
    <property type="molecule type" value="Genomic_DNA"/>
</dbReference>
<dbReference type="AlphaFoldDB" id="A0A1G2JGA7"/>
<organism evidence="1 2">
    <name type="scientific">Candidatus Staskawiczbacteria bacterium RIFOXYC1_FULL_38_18</name>
    <dbReference type="NCBI Taxonomy" id="1802229"/>
    <lineage>
        <taxon>Bacteria</taxon>
        <taxon>Candidatus Staskawicziibacteriota</taxon>
    </lineage>
</organism>
<sequence>MPVLEKAKTVYKNWLGLHRNIERTARFGLGARIDILLLDLLELLRKAVYTPINKKIILLELASDKIDSLRFFLQLLWEARLISNKQYISIETEIQDMGRIVGGWKKGLISKTSAFRAEERKQ</sequence>
<dbReference type="InterPro" id="IPR055360">
    <property type="entry name" value="bAvd"/>
</dbReference>
<name>A0A1G2JGA7_9BACT</name>
<evidence type="ECO:0000313" key="1">
    <source>
        <dbReference type="EMBL" id="OGZ85298.1"/>
    </source>
</evidence>
<dbReference type="STRING" id="1802229.A2401_01000"/>